<protein>
    <recommendedName>
        <fullName evidence="5">Lipoprotein</fullName>
    </recommendedName>
</protein>
<evidence type="ECO:0000313" key="3">
    <source>
        <dbReference type="EMBL" id="MFC4620571.1"/>
    </source>
</evidence>
<name>A0ABV9GTQ9_9BACL</name>
<dbReference type="RefSeq" id="WP_376847683.1">
    <property type="nucleotide sequence ID" value="NZ_JBHSFW010000028.1"/>
</dbReference>
<accession>A0ABV9GTQ9</accession>
<dbReference type="Proteomes" id="UP001596022">
    <property type="component" value="Unassembled WGS sequence"/>
</dbReference>
<evidence type="ECO:0000256" key="1">
    <source>
        <dbReference type="SAM" id="MobiDB-lite"/>
    </source>
</evidence>
<comment type="caution">
    <text evidence="3">The sequence shown here is derived from an EMBL/GenBank/DDBJ whole genome shotgun (WGS) entry which is preliminary data.</text>
</comment>
<evidence type="ECO:0008006" key="5">
    <source>
        <dbReference type="Google" id="ProtNLM"/>
    </source>
</evidence>
<keyword evidence="4" id="KW-1185">Reference proteome</keyword>
<sequence length="206" mass="22347">MKGGLFKFVVLVSAFIIVVGCTSSSATSSKGKNGADPASVSSKDNGKPSGTGLQDNKKNEETVRQFLKNQFTSSEALTKIFKKSEDSGTFGSYVEEVKSYIEKNYQSLVTKDILQDELIKANGAMRWLEPAYSAGYQLKPENIEIIKEDSAQANAYSFKVEVAYSKDGKTSTATVTGYINLNDNGKISAIRNIDDGGLANIFVLHK</sequence>
<proteinExistence type="predicted"/>
<gene>
    <name evidence="3" type="ORF">ACFO4N_17915</name>
</gene>
<organism evidence="3 4">
    <name type="scientific">Camelliibacillus cellulosilyticus</name>
    <dbReference type="NCBI Taxonomy" id="2174486"/>
    <lineage>
        <taxon>Bacteria</taxon>
        <taxon>Bacillati</taxon>
        <taxon>Bacillota</taxon>
        <taxon>Bacilli</taxon>
        <taxon>Bacillales</taxon>
        <taxon>Sporolactobacillaceae</taxon>
        <taxon>Camelliibacillus</taxon>
    </lineage>
</organism>
<dbReference type="EMBL" id="JBHSFW010000028">
    <property type="protein sequence ID" value="MFC4620571.1"/>
    <property type="molecule type" value="Genomic_DNA"/>
</dbReference>
<feature type="signal peptide" evidence="2">
    <location>
        <begin position="1"/>
        <end position="26"/>
    </location>
</feature>
<evidence type="ECO:0000313" key="4">
    <source>
        <dbReference type="Proteomes" id="UP001596022"/>
    </source>
</evidence>
<evidence type="ECO:0000256" key="2">
    <source>
        <dbReference type="SAM" id="SignalP"/>
    </source>
</evidence>
<reference evidence="4" key="1">
    <citation type="journal article" date="2019" name="Int. J. Syst. Evol. Microbiol.">
        <title>The Global Catalogue of Microorganisms (GCM) 10K type strain sequencing project: providing services to taxonomists for standard genome sequencing and annotation.</title>
        <authorList>
            <consortium name="The Broad Institute Genomics Platform"/>
            <consortium name="The Broad Institute Genome Sequencing Center for Infectious Disease"/>
            <person name="Wu L."/>
            <person name="Ma J."/>
        </authorList>
    </citation>
    <scope>NUCLEOTIDE SEQUENCE [LARGE SCALE GENOMIC DNA]</scope>
    <source>
        <strain evidence="4">CGMCC 1.16306</strain>
    </source>
</reference>
<feature type="region of interest" description="Disordered" evidence="1">
    <location>
        <begin position="24"/>
        <end position="59"/>
    </location>
</feature>
<dbReference type="PROSITE" id="PS51257">
    <property type="entry name" value="PROKAR_LIPOPROTEIN"/>
    <property type="match status" value="1"/>
</dbReference>
<keyword evidence="2" id="KW-0732">Signal</keyword>
<feature type="chain" id="PRO_5046791996" description="Lipoprotein" evidence="2">
    <location>
        <begin position="27"/>
        <end position="206"/>
    </location>
</feature>